<protein>
    <submittedName>
        <fullName evidence="1">Diaminopropionate ammonia-lyase</fullName>
        <ecNumber evidence="1">4.3.1.15</ecNumber>
    </submittedName>
</protein>
<dbReference type="InterPro" id="IPR036052">
    <property type="entry name" value="TrpB-like_PALP_sf"/>
</dbReference>
<dbReference type="PANTHER" id="PTHR42937">
    <property type="match status" value="1"/>
</dbReference>
<evidence type="ECO:0000313" key="1">
    <source>
        <dbReference type="EMBL" id="GAL04331.1"/>
    </source>
</evidence>
<gene>
    <name evidence="1" type="ORF">JCM19237_1003</name>
</gene>
<dbReference type="EMBL" id="BBMN01000004">
    <property type="protein sequence ID" value="GAL04331.1"/>
    <property type="molecule type" value="Genomic_DNA"/>
</dbReference>
<dbReference type="Proteomes" id="UP000029227">
    <property type="component" value="Unassembled WGS sequence"/>
</dbReference>
<keyword evidence="1" id="KW-0456">Lyase</keyword>
<accession>A0A090QN21</accession>
<dbReference type="Gene3D" id="3.40.50.1100">
    <property type="match status" value="1"/>
</dbReference>
<dbReference type="STRING" id="754436.JCM19237_1003"/>
<dbReference type="EC" id="4.3.1.15" evidence="1"/>
<dbReference type="eggNOG" id="COG1171">
    <property type="taxonomic scope" value="Bacteria"/>
</dbReference>
<comment type="caution">
    <text evidence="1">The sequence shown here is derived from an EMBL/GenBank/DDBJ whole genome shotgun (WGS) entry which is preliminary data.</text>
</comment>
<dbReference type="PANTHER" id="PTHR42937:SF1">
    <property type="entry name" value="DIAMINOPROPIONATE AMMONIA-LYASE"/>
    <property type="match status" value="1"/>
</dbReference>
<evidence type="ECO:0000313" key="2">
    <source>
        <dbReference type="Proteomes" id="UP000029227"/>
    </source>
</evidence>
<organism evidence="1 2">
    <name type="scientific">Photobacterium aphoticum</name>
    <dbReference type="NCBI Taxonomy" id="754436"/>
    <lineage>
        <taxon>Bacteria</taxon>
        <taxon>Pseudomonadati</taxon>
        <taxon>Pseudomonadota</taxon>
        <taxon>Gammaproteobacteria</taxon>
        <taxon>Vibrionales</taxon>
        <taxon>Vibrionaceae</taxon>
        <taxon>Photobacterium</taxon>
    </lineage>
</organism>
<name>A0A090QN21_9GAMM</name>
<dbReference type="GO" id="GO:0008838">
    <property type="term" value="F:diaminopropionate ammonia-lyase activity"/>
    <property type="evidence" value="ECO:0007669"/>
    <property type="project" value="UniProtKB-EC"/>
</dbReference>
<dbReference type="SUPFAM" id="SSF53686">
    <property type="entry name" value="Tryptophan synthase beta subunit-like PLP-dependent enzymes"/>
    <property type="match status" value="1"/>
</dbReference>
<dbReference type="AlphaFoldDB" id="A0A090QN21"/>
<proteinExistence type="predicted"/>
<sequence>MVNVTGSLSSIMAGLACGEPNPVTWPILRDCSHSFMSVEDKVAATGMRI</sequence>
<reference evidence="1 2" key="1">
    <citation type="journal article" date="2014" name="Genome Announc.">
        <title>Draft Genome Sequences of Two Vibrionaceae Species, Vibrio ponticus C121 and Photobacterium aphoticum C119, Isolated as Coral Reef Microbiota.</title>
        <authorList>
            <person name="Al-saari N."/>
            <person name="Meirelles P.M."/>
            <person name="Mino S."/>
            <person name="Suda W."/>
            <person name="Oshima K."/>
            <person name="Hattori M."/>
            <person name="Ohkuma M."/>
            <person name="Thompson F.L."/>
            <person name="Gomez-Gil B."/>
            <person name="Sawabe T."/>
            <person name="Sawabe T."/>
        </authorList>
    </citation>
    <scope>NUCLEOTIDE SEQUENCE [LARGE SCALE GENOMIC DNA]</scope>
    <source>
        <strain evidence="1 2">JCM 19237</strain>
    </source>
</reference>